<reference evidence="4" key="2">
    <citation type="submission" date="2025-09" db="UniProtKB">
        <authorList>
            <consortium name="Ensembl"/>
        </authorList>
    </citation>
    <scope>IDENTIFICATION</scope>
</reference>
<dbReference type="GO" id="GO:0030036">
    <property type="term" value="P:actin cytoskeleton organization"/>
    <property type="evidence" value="ECO:0007669"/>
    <property type="project" value="InterPro"/>
</dbReference>
<dbReference type="GO" id="GO:0003779">
    <property type="term" value="F:actin binding"/>
    <property type="evidence" value="ECO:0007669"/>
    <property type="project" value="InterPro"/>
</dbReference>
<dbReference type="InterPro" id="IPR036140">
    <property type="entry name" value="PFN_sf"/>
</dbReference>
<keyword evidence="2" id="KW-0963">Cytoplasm</keyword>
<proteinExistence type="predicted"/>
<dbReference type="PANTHER" id="PTHR13936">
    <property type="entry name" value="PROFILIN"/>
    <property type="match status" value="1"/>
</dbReference>
<dbReference type="PRINTS" id="PR01639">
    <property type="entry name" value="PROFILINMAML"/>
</dbReference>
<dbReference type="Proteomes" id="UP000694545">
    <property type="component" value="Unplaced"/>
</dbReference>
<dbReference type="GO" id="GO:0030833">
    <property type="term" value="P:regulation of actin filament polymerization"/>
    <property type="evidence" value="ECO:0007669"/>
    <property type="project" value="TreeGrafter"/>
</dbReference>
<comment type="subcellular location">
    <subcellularLocation>
        <location evidence="1">Cytoplasm</location>
        <location evidence="1">Cytoskeleton</location>
    </subcellularLocation>
</comment>
<dbReference type="InterPro" id="IPR048278">
    <property type="entry name" value="PFN"/>
</dbReference>
<protein>
    <submittedName>
        <fullName evidence="4">Uncharacterized protein</fullName>
    </submittedName>
</protein>
<accession>A0A8D2LAP6</accession>
<evidence type="ECO:0000313" key="4">
    <source>
        <dbReference type="Ensembl" id="ENSVKKP00000018895.1"/>
    </source>
</evidence>
<keyword evidence="5" id="KW-1185">Reference proteome</keyword>
<evidence type="ECO:0000256" key="2">
    <source>
        <dbReference type="ARBA" id="ARBA00022490"/>
    </source>
</evidence>
<dbReference type="Pfam" id="PF00235">
    <property type="entry name" value="Profilin"/>
    <property type="match status" value="1"/>
</dbReference>
<keyword evidence="3" id="KW-0206">Cytoskeleton</keyword>
<evidence type="ECO:0000256" key="3">
    <source>
        <dbReference type="ARBA" id="ARBA00023212"/>
    </source>
</evidence>
<evidence type="ECO:0000256" key="1">
    <source>
        <dbReference type="ARBA" id="ARBA00004245"/>
    </source>
</evidence>
<organism evidence="4 5">
    <name type="scientific">Varanus komodoensis</name>
    <name type="common">Komodo dragon</name>
    <dbReference type="NCBI Taxonomy" id="61221"/>
    <lineage>
        <taxon>Eukaryota</taxon>
        <taxon>Metazoa</taxon>
        <taxon>Chordata</taxon>
        <taxon>Craniata</taxon>
        <taxon>Vertebrata</taxon>
        <taxon>Euteleostomi</taxon>
        <taxon>Lepidosauria</taxon>
        <taxon>Squamata</taxon>
        <taxon>Bifurcata</taxon>
        <taxon>Unidentata</taxon>
        <taxon>Episquamata</taxon>
        <taxon>Toxicofera</taxon>
        <taxon>Anguimorpha</taxon>
        <taxon>Paleoanguimorpha</taxon>
        <taxon>Varanoidea</taxon>
        <taxon>Varanidae</taxon>
        <taxon>Varanus</taxon>
    </lineage>
</organism>
<name>A0A8D2LAP6_VARKO</name>
<dbReference type="AlphaFoldDB" id="A0A8D2LAP6"/>
<dbReference type="InterPro" id="IPR005454">
    <property type="entry name" value="Profilin1/2/3_vertebrate"/>
</dbReference>
<dbReference type="GO" id="GO:0005856">
    <property type="term" value="C:cytoskeleton"/>
    <property type="evidence" value="ECO:0007669"/>
    <property type="project" value="UniProtKB-SubCell"/>
</dbReference>
<dbReference type="Gene3D" id="3.30.450.30">
    <property type="entry name" value="Dynein light chain 2a, cytoplasmic"/>
    <property type="match status" value="1"/>
</dbReference>
<dbReference type="GO" id="GO:0005737">
    <property type="term" value="C:cytoplasm"/>
    <property type="evidence" value="ECO:0007669"/>
    <property type="project" value="TreeGrafter"/>
</dbReference>
<dbReference type="PANTHER" id="PTHR13936:SF5">
    <property type="entry name" value="PROFILIN"/>
    <property type="match status" value="1"/>
</dbReference>
<dbReference type="Ensembl" id="ENSVKKT00000019363.1">
    <property type="protein sequence ID" value="ENSVKKP00000018895.1"/>
    <property type="gene ID" value="ENSVKKG00000012857.1"/>
</dbReference>
<evidence type="ECO:0000313" key="5">
    <source>
        <dbReference type="Proteomes" id="UP000694545"/>
    </source>
</evidence>
<reference evidence="4" key="1">
    <citation type="submission" date="2025-08" db="UniProtKB">
        <authorList>
            <consortium name="Ensembl"/>
        </authorList>
    </citation>
    <scope>IDENTIFICATION</scope>
</reference>
<dbReference type="SUPFAM" id="SSF55770">
    <property type="entry name" value="Profilin (actin-binding protein)"/>
    <property type="match status" value="1"/>
</dbReference>
<dbReference type="GO" id="GO:0032233">
    <property type="term" value="P:positive regulation of actin filament bundle assembly"/>
    <property type="evidence" value="ECO:0007669"/>
    <property type="project" value="TreeGrafter"/>
</dbReference>
<sequence length="217" mass="24302">MTVWQRYINTSVCDGLCWDAAVISTAQQQLLCAHQGGILAKVTEPEIQVLLSRKRDVLLTQGLTLGGLKCLVIRDNLYTEAHQFAMDLRTKIYGDNSSRAIAVVLANPVCLILIGRKGIPGGILGMKAFQTAWQWLLGRPKIRVWSINGHMVEQVTCFKYLGMLLQSLGERSAYHEYVAKLAQRLAQAILIFFWTNGRQYIPAALKLFQAKIISQLL</sequence>